<dbReference type="InterPro" id="IPR010852">
    <property type="entry name" value="ABATE"/>
</dbReference>
<dbReference type="Gene3D" id="1.10.3300.10">
    <property type="entry name" value="Jann2411-like domain"/>
    <property type="match status" value="1"/>
</dbReference>
<evidence type="ECO:0000313" key="2">
    <source>
        <dbReference type="EMBL" id="ARX81226.1"/>
    </source>
</evidence>
<dbReference type="EMBL" id="CP021748">
    <property type="protein sequence ID" value="ARX81226.1"/>
    <property type="molecule type" value="Genomic_DNA"/>
</dbReference>
<dbReference type="InterPro" id="IPR023286">
    <property type="entry name" value="ABATE_dom_sf"/>
</dbReference>
<protein>
    <recommendedName>
        <fullName evidence="1">Zinc finger CGNR domain-containing protein</fullName>
    </recommendedName>
</protein>
<dbReference type="Pfam" id="PF07336">
    <property type="entry name" value="ABATE"/>
    <property type="match status" value="1"/>
</dbReference>
<dbReference type="InterPro" id="IPR021005">
    <property type="entry name" value="Znf_CGNR"/>
</dbReference>
<dbReference type="Proteomes" id="UP000195880">
    <property type="component" value="Chromosome"/>
</dbReference>
<dbReference type="SUPFAM" id="SSF160904">
    <property type="entry name" value="Jann2411-like"/>
    <property type="match status" value="1"/>
</dbReference>
<dbReference type="RefSeq" id="WP_087882746.1">
    <property type="nucleotide sequence ID" value="NZ_CP021748.1"/>
</dbReference>
<dbReference type="OrthoDB" id="123307at2"/>
<proteinExistence type="predicted"/>
<dbReference type="PANTHER" id="PTHR35525">
    <property type="entry name" value="BLL6575 PROTEIN"/>
    <property type="match status" value="1"/>
</dbReference>
<organism evidence="2 3">
    <name type="scientific">Streptomyces alboflavus</name>
    <dbReference type="NCBI Taxonomy" id="67267"/>
    <lineage>
        <taxon>Bacteria</taxon>
        <taxon>Bacillati</taxon>
        <taxon>Actinomycetota</taxon>
        <taxon>Actinomycetes</taxon>
        <taxon>Kitasatosporales</taxon>
        <taxon>Streptomycetaceae</taxon>
        <taxon>Streptomyces</taxon>
    </lineage>
</organism>
<reference evidence="2 3" key="1">
    <citation type="submission" date="2017-05" db="EMBL/GenBank/DDBJ databases">
        <title>Streptomyces alboflavus Genome sequencing and assembly.</title>
        <authorList>
            <person name="Wang Y."/>
            <person name="Du B."/>
            <person name="Ding Y."/>
            <person name="Liu H."/>
            <person name="Hou Q."/>
            <person name="Liu K."/>
            <person name="Wang C."/>
            <person name="Yao L."/>
        </authorList>
    </citation>
    <scope>NUCLEOTIDE SEQUENCE [LARGE SCALE GENOMIC DNA]</scope>
    <source>
        <strain evidence="2 3">MDJK44</strain>
    </source>
</reference>
<gene>
    <name evidence="2" type="ORF">SMD44_00624</name>
</gene>
<accession>A0A1Z1W483</accession>
<evidence type="ECO:0000259" key="1">
    <source>
        <dbReference type="Pfam" id="PF11706"/>
    </source>
</evidence>
<dbReference type="AlphaFoldDB" id="A0A1Z1W483"/>
<evidence type="ECO:0000313" key="3">
    <source>
        <dbReference type="Proteomes" id="UP000195880"/>
    </source>
</evidence>
<dbReference type="PANTHER" id="PTHR35525:SF3">
    <property type="entry name" value="BLL6575 PROTEIN"/>
    <property type="match status" value="1"/>
</dbReference>
<name>A0A1Z1W483_9ACTN</name>
<dbReference type="Pfam" id="PF11706">
    <property type="entry name" value="zf-CGNR"/>
    <property type="match status" value="1"/>
</dbReference>
<dbReference type="KEGG" id="salf:SMD44_00624"/>
<keyword evidence="3" id="KW-1185">Reference proteome</keyword>
<feature type="domain" description="Zinc finger CGNR" evidence="1">
    <location>
        <begin position="158"/>
        <end position="201"/>
    </location>
</feature>
<dbReference type="eggNOG" id="COG5516">
    <property type="taxonomic scope" value="Bacteria"/>
</dbReference>
<sequence length="216" mass="22771">MTKARTAPVPADGEPPAATREFRWRGGRTSLNLTATVGGRGPGAVERLRDPADLARWFREAGMTERHLAVSDEELVAARALRGAVHRIAAAVRAATAPEAADLALLNHWTARPLPGPGLTLDGDGSPRPLPPALDTPGLLGLLARDAADLLGGPLSGRIRECAAADCTLLFVDESRAGARRWCSMDACGARAKMAEYRARRRGGTTAHPHGGTRPD</sequence>